<gene>
    <name evidence="2" type="ORF">Sxan_26000</name>
</gene>
<accession>A0A919LCI5</accession>
<proteinExistence type="predicted"/>
<comment type="caution">
    <text evidence="2">The sequence shown here is derived from an EMBL/GenBank/DDBJ whole genome shotgun (WGS) entry which is preliminary data.</text>
</comment>
<evidence type="ECO:0000313" key="3">
    <source>
        <dbReference type="Proteomes" id="UP000600026"/>
    </source>
</evidence>
<evidence type="ECO:0000313" key="2">
    <source>
        <dbReference type="EMBL" id="GHI85236.1"/>
    </source>
</evidence>
<dbReference type="AlphaFoldDB" id="A0A919LCI5"/>
<name>A0A919LCI5_9ACTN</name>
<dbReference type="RefSeq" id="WP_157853107.1">
    <property type="nucleotide sequence ID" value="NZ_BNEE01000006.1"/>
</dbReference>
<keyword evidence="3" id="KW-1185">Reference proteome</keyword>
<protein>
    <recommendedName>
        <fullName evidence="4">Lipoprotein</fullName>
    </recommendedName>
</protein>
<evidence type="ECO:0000256" key="1">
    <source>
        <dbReference type="SAM" id="SignalP"/>
    </source>
</evidence>
<dbReference type="PROSITE" id="PS51257">
    <property type="entry name" value="PROKAR_LIPOPROTEIN"/>
    <property type="match status" value="1"/>
</dbReference>
<dbReference type="EMBL" id="BNEE01000006">
    <property type="protein sequence ID" value="GHI85236.1"/>
    <property type="molecule type" value="Genomic_DNA"/>
</dbReference>
<keyword evidence="1" id="KW-0732">Signal</keyword>
<feature type="signal peptide" evidence="1">
    <location>
        <begin position="1"/>
        <end position="23"/>
    </location>
</feature>
<sequence length="177" mass="18581">MNMIGLRLLLATVLVGSALSGCAFLSPFTSCKGTGPAVAELDELPALELHPPGATPVDGGAADGATCTDDSGDAWLTADRLYVYDGSEVEVVAYYVREMAAAGWHPGPRVGPAPQGRIPAPCFESPDRPSVRVIFESPAELREFYQVDPGPEPTGSAPRTWFVLSAEASPDGSRMDC</sequence>
<organism evidence="2 3">
    <name type="scientific">Streptomyces xanthophaeus</name>
    <dbReference type="NCBI Taxonomy" id="67385"/>
    <lineage>
        <taxon>Bacteria</taxon>
        <taxon>Bacillati</taxon>
        <taxon>Actinomycetota</taxon>
        <taxon>Actinomycetes</taxon>
        <taxon>Kitasatosporales</taxon>
        <taxon>Streptomycetaceae</taxon>
        <taxon>Streptomyces</taxon>
    </lineage>
</organism>
<dbReference type="OrthoDB" id="4310322at2"/>
<dbReference type="Proteomes" id="UP000600026">
    <property type="component" value="Unassembled WGS sequence"/>
</dbReference>
<evidence type="ECO:0008006" key="4">
    <source>
        <dbReference type="Google" id="ProtNLM"/>
    </source>
</evidence>
<feature type="chain" id="PRO_5039193723" description="Lipoprotein" evidence="1">
    <location>
        <begin position="24"/>
        <end position="177"/>
    </location>
</feature>
<reference evidence="2" key="1">
    <citation type="submission" date="2020-09" db="EMBL/GenBank/DDBJ databases">
        <title>Whole genome shotgun sequence of Streptomyces xanthophaeus NBRC 12829.</title>
        <authorList>
            <person name="Komaki H."/>
            <person name="Tamura T."/>
        </authorList>
    </citation>
    <scope>NUCLEOTIDE SEQUENCE</scope>
    <source>
        <strain evidence="2">NBRC 12829</strain>
    </source>
</reference>